<feature type="transmembrane region" description="Helical" evidence="2">
    <location>
        <begin position="55"/>
        <end position="77"/>
    </location>
</feature>
<sequence length="777" mass="83900">MSVVQAVRGRSARGKELSARNVAREAVIHISCFLMGGVVSRGATLGELSPFGASVVAALPFTYMPAGMLGAALSYLFASPVSSFRYIAVVVSIGAIRWVLNEIKKLSDSRFFAPVVAFLPIFATGIALTFSAKSEMTEAVECVIEGLIAAAGAYFMSRTAQLFTSKRALSGFSQQELSCLSMSGCILLLSLSRVMIGTVSVGRILAVLLVLLFARYGMVKGGSIAGIATGAVFALSDAKLLFLAAGYSLSGLIGGLLAPMGKAAVIFAAIICDTMFAFTSPDRAMVLSVLIESAVASGLFLLIPKDAGNFLSTVFADDGARTSEEAIRRNVTMRLEHCSKALENVSSCVNAVSDRLAKLYEPNADRIYERAADYTCKSCGLRAYCWEKERAQTMDDFRRLTDALKKRGFVKEKDIEDHFTKRCCKSSELAHSVNRSYREYQSVEAARHRITAVRSVVAGQFAGLSDILHDLSQEFAAVEGYDEARAERVIEALSAEGLTVADCSCRTGEISGMIVEIEIVVGKKTALSKTLLLRVVNRACGRYFEDPELSFEGDRARVVMCEMPLYDLEIGSAQHVCDNGELCGDCLNYFRGGMGSTVALISDGMGCGGRAAVDANMAVSIMSKLCKAGLSYDCALAVTNSSLMIKSEEESLATMDLIDFNCFTGRVKLMKAGACTTYVKKNGKLLQKEMPSLPLGILNEARFSKEDVVLTKDDWIVMVSDGVMIGSPEWIEKLILSWRDGSAEQLAARIVNEAQKRRRNDHDDDITAIAMRVAENG</sequence>
<evidence type="ECO:0000313" key="4">
    <source>
        <dbReference type="EMBL" id="MBK6089827.1"/>
    </source>
</evidence>
<accession>A0A934WTT7</accession>
<comment type="caution">
    <text evidence="4">The sequence shown here is derived from an EMBL/GenBank/DDBJ whole genome shotgun (WGS) entry which is preliminary data.</text>
</comment>
<feature type="transmembrane region" description="Helical" evidence="2">
    <location>
        <begin position="112"/>
        <end position="132"/>
    </location>
</feature>
<name>A0A934WTT7_9FIRM</name>
<keyword evidence="2" id="KW-1133">Transmembrane helix</keyword>
<keyword evidence="2" id="KW-0812">Transmembrane</keyword>
<dbReference type="Pfam" id="PF07228">
    <property type="entry name" value="SpoIIE"/>
    <property type="match status" value="1"/>
</dbReference>
<dbReference type="Pfam" id="PF19732">
    <property type="entry name" value="SpoIIE_N"/>
    <property type="match status" value="1"/>
</dbReference>
<dbReference type="GO" id="GO:0016791">
    <property type="term" value="F:phosphatase activity"/>
    <property type="evidence" value="ECO:0007669"/>
    <property type="project" value="TreeGrafter"/>
</dbReference>
<keyword evidence="2" id="KW-0472">Membrane</keyword>
<evidence type="ECO:0000259" key="3">
    <source>
        <dbReference type="SMART" id="SM00331"/>
    </source>
</evidence>
<dbReference type="InterPro" id="IPR036457">
    <property type="entry name" value="PPM-type-like_dom_sf"/>
</dbReference>
<feature type="transmembrane region" description="Helical" evidence="2">
    <location>
        <begin position="225"/>
        <end position="245"/>
    </location>
</feature>
<proteinExistence type="predicted"/>
<dbReference type="Proteomes" id="UP000633365">
    <property type="component" value="Unassembled WGS sequence"/>
</dbReference>
<reference evidence="4" key="1">
    <citation type="submission" date="2021-01" db="EMBL/GenBank/DDBJ databases">
        <title>Genome public.</title>
        <authorList>
            <person name="Liu C."/>
            <person name="Sun Q."/>
        </authorList>
    </citation>
    <scope>NUCLEOTIDE SEQUENCE</scope>
    <source>
        <strain evidence="4">M6</strain>
    </source>
</reference>
<dbReference type="InterPro" id="IPR001932">
    <property type="entry name" value="PPM-type_phosphatase-like_dom"/>
</dbReference>
<dbReference type="InterPro" id="IPR045768">
    <property type="entry name" value="SpoIIE_N"/>
</dbReference>
<feature type="transmembrane region" description="Helical" evidence="2">
    <location>
        <begin position="26"/>
        <end position="43"/>
    </location>
</feature>
<feature type="transmembrane region" description="Helical" evidence="2">
    <location>
        <begin position="83"/>
        <end position="100"/>
    </location>
</feature>
<keyword evidence="1" id="KW-0378">Hydrolase</keyword>
<feature type="transmembrane region" description="Helical" evidence="2">
    <location>
        <begin position="251"/>
        <end position="272"/>
    </location>
</feature>
<evidence type="ECO:0000313" key="5">
    <source>
        <dbReference type="Proteomes" id="UP000633365"/>
    </source>
</evidence>
<feature type="transmembrane region" description="Helical" evidence="2">
    <location>
        <begin position="201"/>
        <end position="218"/>
    </location>
</feature>
<feature type="domain" description="PPM-type phosphatase" evidence="3">
    <location>
        <begin position="567"/>
        <end position="773"/>
    </location>
</feature>
<dbReference type="PANTHER" id="PTHR43156">
    <property type="entry name" value="STAGE II SPORULATION PROTEIN E-RELATED"/>
    <property type="match status" value="1"/>
</dbReference>
<feature type="transmembrane region" description="Helical" evidence="2">
    <location>
        <begin position="138"/>
        <end position="156"/>
    </location>
</feature>
<dbReference type="PANTHER" id="PTHR43156:SF2">
    <property type="entry name" value="STAGE II SPORULATION PROTEIN E"/>
    <property type="match status" value="1"/>
</dbReference>
<protein>
    <submittedName>
        <fullName evidence="4">SpoIIE family protein phosphatase</fullName>
    </submittedName>
</protein>
<keyword evidence="5" id="KW-1185">Reference proteome</keyword>
<dbReference type="RefSeq" id="WP_201428529.1">
    <property type="nucleotide sequence ID" value="NZ_JAEQMG010000163.1"/>
</dbReference>
<evidence type="ECO:0000256" key="2">
    <source>
        <dbReference type="SAM" id="Phobius"/>
    </source>
</evidence>
<dbReference type="Gene3D" id="3.60.40.10">
    <property type="entry name" value="PPM-type phosphatase domain"/>
    <property type="match status" value="1"/>
</dbReference>
<evidence type="ECO:0000256" key="1">
    <source>
        <dbReference type="ARBA" id="ARBA00022801"/>
    </source>
</evidence>
<organism evidence="4 5">
    <name type="scientific">Ruminococcus difficilis</name>
    <dbReference type="NCBI Taxonomy" id="2763069"/>
    <lineage>
        <taxon>Bacteria</taxon>
        <taxon>Bacillati</taxon>
        <taxon>Bacillota</taxon>
        <taxon>Clostridia</taxon>
        <taxon>Eubacteriales</taxon>
        <taxon>Oscillospiraceae</taxon>
        <taxon>Ruminococcus</taxon>
    </lineage>
</organism>
<gene>
    <name evidence="4" type="ORF">JKK62_14470</name>
</gene>
<dbReference type="SMART" id="SM00331">
    <property type="entry name" value="PP2C_SIG"/>
    <property type="match status" value="1"/>
</dbReference>
<dbReference type="AlphaFoldDB" id="A0A934WTT7"/>
<feature type="transmembrane region" description="Helical" evidence="2">
    <location>
        <begin position="284"/>
        <end position="303"/>
    </location>
</feature>
<dbReference type="EMBL" id="JAEQMG010000163">
    <property type="protein sequence ID" value="MBK6089827.1"/>
    <property type="molecule type" value="Genomic_DNA"/>
</dbReference>
<dbReference type="SUPFAM" id="SSF81606">
    <property type="entry name" value="PP2C-like"/>
    <property type="match status" value="1"/>
</dbReference>
<dbReference type="InterPro" id="IPR052016">
    <property type="entry name" value="Bact_Sigma-Reg"/>
</dbReference>